<dbReference type="KEGG" id="pgis:I6I06_08730"/>
<sequence>MNSLSWALLILAAMVGAFLFAAIGAATLALLLAQVSDRLARSDEQRNC</sequence>
<evidence type="ECO:0000313" key="2">
    <source>
        <dbReference type="EMBL" id="QQC62427.1"/>
    </source>
</evidence>
<keyword evidence="1" id="KW-1133">Transmembrane helix</keyword>
<dbReference type="RefSeq" id="WP_167335668.1">
    <property type="nucleotide sequence ID" value="NZ_CP066075.1"/>
</dbReference>
<accession>A0A7T4MZE9</accession>
<evidence type="ECO:0000256" key="1">
    <source>
        <dbReference type="SAM" id="Phobius"/>
    </source>
</evidence>
<proteinExistence type="predicted"/>
<keyword evidence="1" id="KW-0472">Membrane</keyword>
<keyword evidence="3" id="KW-1185">Reference proteome</keyword>
<feature type="transmembrane region" description="Helical" evidence="1">
    <location>
        <begin position="6"/>
        <end position="32"/>
    </location>
</feature>
<gene>
    <name evidence="2" type="ORF">I6I06_08730</name>
</gene>
<dbReference type="AlphaFoldDB" id="A0A7T4MZE9"/>
<dbReference type="EMBL" id="CP066075">
    <property type="protein sequence ID" value="QQC62427.1"/>
    <property type="molecule type" value="Genomic_DNA"/>
</dbReference>
<organism evidence="2 3">
    <name type="scientific">Paraburkholderia ginsengisoli</name>
    <dbReference type="NCBI Taxonomy" id="311231"/>
    <lineage>
        <taxon>Bacteria</taxon>
        <taxon>Pseudomonadati</taxon>
        <taxon>Pseudomonadota</taxon>
        <taxon>Betaproteobacteria</taxon>
        <taxon>Burkholderiales</taxon>
        <taxon>Burkholderiaceae</taxon>
        <taxon>Paraburkholderia</taxon>
    </lineage>
</organism>
<evidence type="ECO:0000313" key="3">
    <source>
        <dbReference type="Proteomes" id="UP000595610"/>
    </source>
</evidence>
<dbReference type="Proteomes" id="UP000595610">
    <property type="component" value="Chromosome 1"/>
</dbReference>
<keyword evidence="1" id="KW-0812">Transmembrane</keyword>
<protein>
    <submittedName>
        <fullName evidence="2">Uncharacterized protein</fullName>
    </submittedName>
</protein>
<reference evidence="2 3" key="1">
    <citation type="submission" date="2020-12" db="EMBL/GenBank/DDBJ databases">
        <title>FDA dAtabase for Regulatory Grade micrObial Sequences (FDA-ARGOS): Supporting development and validation of Infectious Disease Dx tests.</title>
        <authorList>
            <person name="Nelson B."/>
            <person name="Plummer A."/>
            <person name="Tallon L."/>
            <person name="Sadzewicz L."/>
            <person name="Zhao X."/>
            <person name="Boylan J."/>
            <person name="Ott S."/>
            <person name="Bowen H."/>
            <person name="Vavikolanu K."/>
            <person name="Mehta A."/>
            <person name="Aluvathingal J."/>
            <person name="Nadendla S."/>
            <person name="Myers T."/>
            <person name="Yan Y."/>
            <person name="Sichtig H."/>
        </authorList>
    </citation>
    <scope>NUCLEOTIDE SEQUENCE [LARGE SCALE GENOMIC DNA]</scope>
    <source>
        <strain evidence="2 3">FDAARGOS_1049</strain>
    </source>
</reference>
<name>A0A7T4MZE9_9BURK</name>